<proteinExistence type="predicted"/>
<gene>
    <name evidence="2" type="ORF">A1O9_02039</name>
</gene>
<comment type="caution">
    <text evidence="2">The sequence shown here is derived from an EMBL/GenBank/DDBJ whole genome shotgun (WGS) entry which is preliminary data.</text>
</comment>
<dbReference type="HOGENOM" id="CLU_1906743_0_0_1"/>
<keyword evidence="1" id="KW-0472">Membrane</keyword>
<feature type="transmembrane region" description="Helical" evidence="1">
    <location>
        <begin position="46"/>
        <end position="65"/>
    </location>
</feature>
<name>A0A072PMB2_9EURO</name>
<evidence type="ECO:0008006" key="4">
    <source>
        <dbReference type="Google" id="ProtNLM"/>
    </source>
</evidence>
<feature type="transmembrane region" description="Helical" evidence="1">
    <location>
        <begin position="77"/>
        <end position="100"/>
    </location>
</feature>
<protein>
    <recommendedName>
        <fullName evidence="4">Amino acid transporter transmembrane domain-containing protein</fullName>
    </recommendedName>
</protein>
<evidence type="ECO:0000256" key="1">
    <source>
        <dbReference type="SAM" id="Phobius"/>
    </source>
</evidence>
<dbReference type="STRING" id="1182545.A0A072PMB2"/>
<keyword evidence="3" id="KW-1185">Reference proteome</keyword>
<evidence type="ECO:0000313" key="3">
    <source>
        <dbReference type="Proteomes" id="UP000027920"/>
    </source>
</evidence>
<feature type="transmembrane region" description="Helical" evidence="1">
    <location>
        <begin position="6"/>
        <end position="25"/>
    </location>
</feature>
<dbReference type="Proteomes" id="UP000027920">
    <property type="component" value="Unassembled WGS sequence"/>
</dbReference>
<keyword evidence="1" id="KW-1133">Transmembrane helix</keyword>
<dbReference type="RefSeq" id="XP_013263068.1">
    <property type="nucleotide sequence ID" value="XM_013407614.1"/>
</dbReference>
<dbReference type="GeneID" id="25276984"/>
<sequence>MVVRRVAFGLASATIVIAGVILDHVGAKCIDVRIFRGTSRMNERSLVSYGTWVLITPIMWTIAWITAEAIPAFNDLLVLLAAAFCSWFTFGLEGLFCLHLNKGKLFSTQTKSALTVLNIIVLGICLVTLAAAL</sequence>
<accession>A0A072PMB2</accession>
<dbReference type="AlphaFoldDB" id="A0A072PMB2"/>
<dbReference type="VEuPathDB" id="FungiDB:A1O9_02039"/>
<keyword evidence="1" id="KW-0812">Transmembrane</keyword>
<feature type="transmembrane region" description="Helical" evidence="1">
    <location>
        <begin position="112"/>
        <end position="132"/>
    </location>
</feature>
<dbReference type="EMBL" id="AMGV01000002">
    <property type="protein sequence ID" value="KEF60478.1"/>
    <property type="molecule type" value="Genomic_DNA"/>
</dbReference>
<reference evidence="2 3" key="1">
    <citation type="submission" date="2013-03" db="EMBL/GenBank/DDBJ databases">
        <title>The Genome Sequence of Exophiala aquamarina CBS 119918.</title>
        <authorList>
            <consortium name="The Broad Institute Genomics Platform"/>
            <person name="Cuomo C."/>
            <person name="de Hoog S."/>
            <person name="Gorbushina A."/>
            <person name="Walker B."/>
            <person name="Young S.K."/>
            <person name="Zeng Q."/>
            <person name="Gargeya S."/>
            <person name="Fitzgerald M."/>
            <person name="Haas B."/>
            <person name="Abouelleil A."/>
            <person name="Allen A.W."/>
            <person name="Alvarado L."/>
            <person name="Arachchi H.M."/>
            <person name="Berlin A.M."/>
            <person name="Chapman S.B."/>
            <person name="Gainer-Dewar J."/>
            <person name="Goldberg J."/>
            <person name="Griggs A."/>
            <person name="Gujja S."/>
            <person name="Hansen M."/>
            <person name="Howarth C."/>
            <person name="Imamovic A."/>
            <person name="Ireland A."/>
            <person name="Larimer J."/>
            <person name="McCowan C."/>
            <person name="Murphy C."/>
            <person name="Pearson M."/>
            <person name="Poon T.W."/>
            <person name="Priest M."/>
            <person name="Roberts A."/>
            <person name="Saif S."/>
            <person name="Shea T."/>
            <person name="Sisk P."/>
            <person name="Sykes S."/>
            <person name="Wortman J."/>
            <person name="Nusbaum C."/>
            <person name="Birren B."/>
        </authorList>
    </citation>
    <scope>NUCLEOTIDE SEQUENCE [LARGE SCALE GENOMIC DNA]</scope>
    <source>
        <strain evidence="2 3">CBS 119918</strain>
    </source>
</reference>
<evidence type="ECO:0000313" key="2">
    <source>
        <dbReference type="EMBL" id="KEF60478.1"/>
    </source>
</evidence>
<organism evidence="2 3">
    <name type="scientific">Exophiala aquamarina CBS 119918</name>
    <dbReference type="NCBI Taxonomy" id="1182545"/>
    <lineage>
        <taxon>Eukaryota</taxon>
        <taxon>Fungi</taxon>
        <taxon>Dikarya</taxon>
        <taxon>Ascomycota</taxon>
        <taxon>Pezizomycotina</taxon>
        <taxon>Eurotiomycetes</taxon>
        <taxon>Chaetothyriomycetidae</taxon>
        <taxon>Chaetothyriales</taxon>
        <taxon>Herpotrichiellaceae</taxon>
        <taxon>Exophiala</taxon>
    </lineage>
</organism>
<dbReference type="OrthoDB" id="294730at2759"/>